<sequence>MAPSTKKVTLRGRAGERVPPFLPGKSESVFGQGHQQQEGSHLRPLTQQETPVLLLVNSCLCHHSRHSACFGHPTKKETHSPATLGTGALASATSREGKWQMTAGKRETGSKEP</sequence>
<dbReference type="EMBL" id="JAHDVG010000469">
    <property type="protein sequence ID" value="KAH1180647.1"/>
    <property type="molecule type" value="Genomic_DNA"/>
</dbReference>
<feature type="region of interest" description="Disordered" evidence="1">
    <location>
        <begin position="1"/>
        <end position="42"/>
    </location>
</feature>
<proteinExistence type="predicted"/>
<reference evidence="2" key="1">
    <citation type="submission" date="2021-09" db="EMBL/GenBank/DDBJ databases">
        <title>The genome of Mauremys mutica provides insights into the evolution of semi-aquatic lifestyle.</title>
        <authorList>
            <person name="Gong S."/>
            <person name="Gao Y."/>
        </authorList>
    </citation>
    <scope>NUCLEOTIDE SEQUENCE</scope>
    <source>
        <strain evidence="2">MM-2020</strain>
        <tissue evidence="2">Muscle</tissue>
    </source>
</reference>
<organism evidence="2 3">
    <name type="scientific">Mauremys mutica</name>
    <name type="common">yellowpond turtle</name>
    <dbReference type="NCBI Taxonomy" id="74926"/>
    <lineage>
        <taxon>Eukaryota</taxon>
        <taxon>Metazoa</taxon>
        <taxon>Chordata</taxon>
        <taxon>Craniata</taxon>
        <taxon>Vertebrata</taxon>
        <taxon>Euteleostomi</taxon>
        <taxon>Archelosauria</taxon>
        <taxon>Testudinata</taxon>
        <taxon>Testudines</taxon>
        <taxon>Cryptodira</taxon>
        <taxon>Durocryptodira</taxon>
        <taxon>Testudinoidea</taxon>
        <taxon>Geoemydidae</taxon>
        <taxon>Geoemydinae</taxon>
        <taxon>Mauremys</taxon>
    </lineage>
</organism>
<protein>
    <submittedName>
        <fullName evidence="2">Uncharacterized protein</fullName>
    </submittedName>
</protein>
<gene>
    <name evidence="2" type="ORF">KIL84_001581</name>
</gene>
<comment type="caution">
    <text evidence="2">The sequence shown here is derived from an EMBL/GenBank/DDBJ whole genome shotgun (WGS) entry which is preliminary data.</text>
</comment>
<feature type="compositionally biased region" description="Basic and acidic residues" evidence="1">
    <location>
        <begin position="104"/>
        <end position="113"/>
    </location>
</feature>
<feature type="region of interest" description="Disordered" evidence="1">
    <location>
        <begin position="71"/>
        <end position="113"/>
    </location>
</feature>
<evidence type="ECO:0000256" key="1">
    <source>
        <dbReference type="SAM" id="MobiDB-lite"/>
    </source>
</evidence>
<feature type="non-terminal residue" evidence="2">
    <location>
        <position position="113"/>
    </location>
</feature>
<name>A0A9D3XJ70_9SAUR</name>
<dbReference type="Proteomes" id="UP000827986">
    <property type="component" value="Unassembled WGS sequence"/>
</dbReference>
<dbReference type="AlphaFoldDB" id="A0A9D3XJ70"/>
<evidence type="ECO:0000313" key="2">
    <source>
        <dbReference type="EMBL" id="KAH1180647.1"/>
    </source>
</evidence>
<keyword evidence="3" id="KW-1185">Reference proteome</keyword>
<feature type="compositionally biased region" description="Low complexity" evidence="1">
    <location>
        <begin position="82"/>
        <end position="94"/>
    </location>
</feature>
<accession>A0A9D3XJ70</accession>
<evidence type="ECO:0000313" key="3">
    <source>
        <dbReference type="Proteomes" id="UP000827986"/>
    </source>
</evidence>
<feature type="compositionally biased region" description="Polar residues" evidence="1">
    <location>
        <begin position="33"/>
        <end position="42"/>
    </location>
</feature>